<proteinExistence type="inferred from homology"/>
<dbReference type="GO" id="GO:0008408">
    <property type="term" value="F:3'-5' exonuclease activity"/>
    <property type="evidence" value="ECO:0007669"/>
    <property type="project" value="InterPro"/>
</dbReference>
<dbReference type="EMBL" id="JAJOZR010000002">
    <property type="protein sequence ID" value="MCD7108227.1"/>
    <property type="molecule type" value="Genomic_DNA"/>
</dbReference>
<keyword evidence="6 13" id="KW-0808">Transferase</keyword>
<comment type="function">
    <text evidence="13">DNA polymerase involved in damage-induced mutagenesis and translesion synthesis (TLS). It is not the major replicative DNA polymerase.</text>
</comment>
<dbReference type="GO" id="GO:0003887">
    <property type="term" value="F:DNA-directed DNA polymerase activity"/>
    <property type="evidence" value="ECO:0007669"/>
    <property type="project" value="UniProtKB-UniRule"/>
</dbReference>
<evidence type="ECO:0000256" key="11">
    <source>
        <dbReference type="ARBA" id="ARBA00023204"/>
    </source>
</evidence>
<feature type="domain" description="OB" evidence="15">
    <location>
        <begin position="1045"/>
        <end position="1118"/>
    </location>
</feature>
<dbReference type="Pfam" id="PF01336">
    <property type="entry name" value="tRNA_anti-codon"/>
    <property type="match status" value="1"/>
</dbReference>
<feature type="domain" description="DNA polymerase III alpha subunit finger" evidence="19">
    <location>
        <begin position="592"/>
        <end position="768"/>
    </location>
</feature>
<dbReference type="GO" id="GO:0005737">
    <property type="term" value="C:cytoplasm"/>
    <property type="evidence" value="ECO:0007669"/>
    <property type="project" value="UniProtKB-SubCell"/>
</dbReference>
<evidence type="ECO:0000259" key="15">
    <source>
        <dbReference type="Pfam" id="PF01336"/>
    </source>
</evidence>
<dbReference type="PANTHER" id="PTHR32294:SF4">
    <property type="entry name" value="ERROR-PRONE DNA POLYMERASE"/>
    <property type="match status" value="1"/>
</dbReference>
<evidence type="ECO:0000313" key="21">
    <source>
        <dbReference type="Proteomes" id="UP001139089"/>
    </source>
</evidence>
<evidence type="ECO:0000256" key="1">
    <source>
        <dbReference type="ARBA" id="ARBA00004496"/>
    </source>
</evidence>
<dbReference type="GO" id="GO:0006281">
    <property type="term" value="P:DNA repair"/>
    <property type="evidence" value="ECO:0007669"/>
    <property type="project" value="UniProtKB-UniRule"/>
</dbReference>
<evidence type="ECO:0000256" key="2">
    <source>
        <dbReference type="ARBA" id="ARBA00007391"/>
    </source>
</evidence>
<evidence type="ECO:0000256" key="13">
    <source>
        <dbReference type="HAMAP-Rule" id="MF_01902"/>
    </source>
</evidence>
<dbReference type="InterPro" id="IPR004365">
    <property type="entry name" value="NA-bd_OB_tRNA"/>
</dbReference>
<dbReference type="NCBIfam" id="NF004225">
    <property type="entry name" value="PRK05672.1"/>
    <property type="match status" value="1"/>
</dbReference>
<feature type="compositionally biased region" description="Basic and acidic residues" evidence="14">
    <location>
        <begin position="1160"/>
        <end position="1169"/>
    </location>
</feature>
<feature type="domain" description="DNA polymerase helix-hairpin-helix motif" evidence="18">
    <location>
        <begin position="841"/>
        <end position="957"/>
    </location>
</feature>
<dbReference type="Proteomes" id="UP001139089">
    <property type="component" value="Unassembled WGS sequence"/>
</dbReference>
<evidence type="ECO:0000256" key="12">
    <source>
        <dbReference type="ARBA" id="ARBA00049244"/>
    </source>
</evidence>
<comment type="catalytic activity">
    <reaction evidence="12 13">
        <text>DNA(n) + a 2'-deoxyribonucleoside 5'-triphosphate = DNA(n+1) + diphosphate</text>
        <dbReference type="Rhea" id="RHEA:22508"/>
        <dbReference type="Rhea" id="RHEA-COMP:17339"/>
        <dbReference type="Rhea" id="RHEA-COMP:17340"/>
        <dbReference type="ChEBI" id="CHEBI:33019"/>
        <dbReference type="ChEBI" id="CHEBI:61560"/>
        <dbReference type="ChEBI" id="CHEBI:173112"/>
        <dbReference type="EC" id="2.7.7.7"/>
    </reaction>
</comment>
<evidence type="ECO:0000256" key="7">
    <source>
        <dbReference type="ARBA" id="ARBA00022695"/>
    </source>
</evidence>
<dbReference type="Pfam" id="PF14579">
    <property type="entry name" value="HHH_6"/>
    <property type="match status" value="1"/>
</dbReference>
<comment type="caution">
    <text evidence="20">The sequence shown here is derived from an EMBL/GenBank/DDBJ whole genome shotgun (WGS) entry which is preliminary data.</text>
</comment>
<dbReference type="HAMAP" id="MF_01902">
    <property type="entry name" value="DNApol_error_prone"/>
    <property type="match status" value="1"/>
</dbReference>
<dbReference type="InterPro" id="IPR023073">
    <property type="entry name" value="DnaE2"/>
</dbReference>
<keyword evidence="9 13" id="KW-0227">DNA damage</keyword>
<dbReference type="RefSeq" id="WP_231812174.1">
    <property type="nucleotide sequence ID" value="NZ_JAJOZR010000002.1"/>
</dbReference>
<reference evidence="20" key="1">
    <citation type="submission" date="2021-12" db="EMBL/GenBank/DDBJ databases">
        <authorList>
            <person name="Li Y."/>
        </authorList>
    </citation>
    <scope>NUCLEOTIDE SEQUENCE</scope>
    <source>
        <strain evidence="20">DKSPLA3</strain>
    </source>
</reference>
<accession>A0A9X1NNG3</accession>
<dbReference type="EC" id="2.7.7.7" evidence="3 13"/>
<dbReference type="Pfam" id="PF07733">
    <property type="entry name" value="DNA_pol3_alpha"/>
    <property type="match status" value="1"/>
</dbReference>
<dbReference type="GO" id="GO:0003676">
    <property type="term" value="F:nucleic acid binding"/>
    <property type="evidence" value="ECO:0007669"/>
    <property type="project" value="InterPro"/>
</dbReference>
<dbReference type="Pfam" id="PF17657">
    <property type="entry name" value="DNA_pol3_finger"/>
    <property type="match status" value="1"/>
</dbReference>
<organism evidence="20 21">
    <name type="scientific">Rhizobium quercicola</name>
    <dbReference type="NCBI Taxonomy" id="2901226"/>
    <lineage>
        <taxon>Bacteria</taxon>
        <taxon>Pseudomonadati</taxon>
        <taxon>Pseudomonadota</taxon>
        <taxon>Alphaproteobacteria</taxon>
        <taxon>Hyphomicrobiales</taxon>
        <taxon>Rhizobiaceae</taxon>
        <taxon>Rhizobium/Agrobacterium group</taxon>
        <taxon>Rhizobium</taxon>
    </lineage>
</organism>
<evidence type="ECO:0000256" key="3">
    <source>
        <dbReference type="ARBA" id="ARBA00012417"/>
    </source>
</evidence>
<evidence type="ECO:0000256" key="8">
    <source>
        <dbReference type="ARBA" id="ARBA00022705"/>
    </source>
</evidence>
<evidence type="ECO:0000256" key="4">
    <source>
        <dbReference type="ARBA" id="ARBA00017273"/>
    </source>
</evidence>
<keyword evidence="8 13" id="KW-0235">DNA replication</keyword>
<dbReference type="Pfam" id="PF02811">
    <property type="entry name" value="PHP"/>
    <property type="match status" value="1"/>
</dbReference>
<evidence type="ECO:0000256" key="14">
    <source>
        <dbReference type="SAM" id="MobiDB-lite"/>
    </source>
</evidence>
<gene>
    <name evidence="13" type="primary">dnaE2</name>
    <name evidence="20" type="ORF">LRX75_04120</name>
</gene>
<comment type="similarity">
    <text evidence="2 13">Belongs to the DNA polymerase type-C family. DnaE2 subfamily.</text>
</comment>
<evidence type="ECO:0000256" key="9">
    <source>
        <dbReference type="ARBA" id="ARBA00022763"/>
    </source>
</evidence>
<protein>
    <recommendedName>
        <fullName evidence="4 13">Error-prone DNA polymerase</fullName>
        <ecNumber evidence="3 13">2.7.7.7</ecNumber>
    </recommendedName>
</protein>
<dbReference type="InterPro" id="IPR029460">
    <property type="entry name" value="DNAPol_HHH"/>
</dbReference>
<keyword evidence="10 13" id="KW-0239">DNA-directed DNA polymerase</keyword>
<evidence type="ECO:0000259" key="18">
    <source>
        <dbReference type="Pfam" id="PF14579"/>
    </source>
</evidence>
<dbReference type="GO" id="GO:0006260">
    <property type="term" value="P:DNA replication"/>
    <property type="evidence" value="ECO:0007669"/>
    <property type="project" value="UniProtKB-KW"/>
</dbReference>
<evidence type="ECO:0000313" key="20">
    <source>
        <dbReference type="EMBL" id="MCD7108227.1"/>
    </source>
</evidence>
<feature type="region of interest" description="Disordered" evidence="14">
    <location>
        <begin position="1147"/>
        <end position="1169"/>
    </location>
</feature>
<comment type="subcellular location">
    <subcellularLocation>
        <location evidence="1 13">Cytoplasm</location>
    </subcellularLocation>
</comment>
<dbReference type="CDD" id="cd04485">
    <property type="entry name" value="DnaE_OBF"/>
    <property type="match status" value="1"/>
</dbReference>
<feature type="domain" description="Bacterial DNA polymerase III alpha subunit NTPase" evidence="17">
    <location>
        <begin position="335"/>
        <end position="589"/>
    </location>
</feature>
<evidence type="ECO:0000256" key="5">
    <source>
        <dbReference type="ARBA" id="ARBA00022490"/>
    </source>
</evidence>
<evidence type="ECO:0000256" key="10">
    <source>
        <dbReference type="ARBA" id="ARBA00022932"/>
    </source>
</evidence>
<dbReference type="PANTHER" id="PTHR32294">
    <property type="entry name" value="DNA POLYMERASE III SUBUNIT ALPHA"/>
    <property type="match status" value="1"/>
</dbReference>
<dbReference type="CDD" id="cd07434">
    <property type="entry name" value="PHP_PolIIIA_DnaE2"/>
    <property type="match status" value="1"/>
</dbReference>
<dbReference type="InterPro" id="IPR040982">
    <property type="entry name" value="DNA_pol3_finger"/>
</dbReference>
<keyword evidence="11 13" id="KW-0234">DNA repair</keyword>
<keyword evidence="21" id="KW-1185">Reference proteome</keyword>
<dbReference type="InterPro" id="IPR011708">
    <property type="entry name" value="DNA_pol3_alpha_NTPase_dom"/>
</dbReference>
<dbReference type="AlphaFoldDB" id="A0A9X1NNG3"/>
<dbReference type="NCBIfam" id="TIGR00594">
    <property type="entry name" value="polc"/>
    <property type="match status" value="1"/>
</dbReference>
<evidence type="ECO:0000259" key="16">
    <source>
        <dbReference type="Pfam" id="PF02811"/>
    </source>
</evidence>
<name>A0A9X1NNG3_9HYPH</name>
<evidence type="ECO:0000259" key="19">
    <source>
        <dbReference type="Pfam" id="PF17657"/>
    </source>
</evidence>
<evidence type="ECO:0000256" key="6">
    <source>
        <dbReference type="ARBA" id="ARBA00022679"/>
    </source>
</evidence>
<keyword evidence="5 13" id="KW-0963">Cytoplasm</keyword>
<keyword evidence="7 13" id="KW-0548">Nucleotidyltransferase</keyword>
<dbReference type="Gene3D" id="3.20.20.140">
    <property type="entry name" value="Metal-dependent hydrolases"/>
    <property type="match status" value="1"/>
</dbReference>
<dbReference type="InterPro" id="IPR004805">
    <property type="entry name" value="DnaE2/DnaE/PolC"/>
</dbReference>
<sequence>MTGREPGKGPAEAGGGRAKAPLPTFVELGACTNFSFLRGASGAKEMVVTAKRIGLKGLGIADRNTLSGVVRVHAEAREEKFPFQPGARLVFADGTPDMLVYPRNRQGWAHLCRLLSAGNLRADHKGTCTLFLSDLLTWQEHLQVIVMTGCTHEGGHERAQADLQDVAANGPSAELSDAGTASGPDGTKVRDWKRLGETLRSLQPFLKSRLFLGMTPRYDGFDAPNFAALAALADSTGIRLIATNDVLYHSPDSRPLADVMTAIREHVTIAAAGFRLQANAERFLKAPGEMVRIFRRYPQAVAHTERFFRTLDFTLDELKHNYPDEAGPGETSAQTLERLVREGAARRYPHGVPEAVETKIAYELDLIHKKQYEPYFLTVHRLVAFARSKDILCQGRGSAANSSVCYCLHVTEVDPVKFTLLFDRFLSMDRDEPPDIDIDFEHARREEVIQFIYETYSKEHAGIAAAAISYRARSAGREVAKVFGFSEDVQTALAASIWGWWTSSFTDEQAKAAGLDLADPTVMRMFTYAGRLMDMPRHLSQHVGGFVITKDRLDEVVPIMPTAMPGRYMIEWNKDDLDTLKILKVDVLALGMLTCLAKAFRMLETHYGKQMLLSEVYDTELDYGNDDNPVYDMICRADTVGVFQIESRAQMSMLPRLRPRAFYDLVIEVAIVRPGPIQGDMVHPYLKRREARLRGEAIPYESLELKAVLERTLGVPLFQEQAMQIAMTAARFSAAEADQLRRAMATFRRSGLVANFETKMIEGMVANGYSRDFAVRCFNQIKGFGEYGFPESHAASFALLVYASCWFKTFYPDVFCAALLNAQPMGFYAPAQLVRDAREHGVQVRAVDINRSDWETILEGGGRDDADGARRSAFDCRAIDPRHREMRTVIRTTYAVRLGFRLVKGLREDDMARLVAGRGAGYVSIYDLWLRSGLTRSVLERLADADAFGSIGLDRRRALWAIKALDERAPAERLPLFAAAGEADLRADPAMRLPTMPAGEEVVNDYRALSLSLKAHPVSFMREAFARDGVVASRGLSGLRPGRRVTVAGLVLVRQRPGSAKGVIFMTLEDETGVANIIVWKAVFETFRAVVMGARLVKVTGRLQSQNGVIHVVAERLEDMTEALGLLKGEARRFAVNERADEVLRPTVDQRQKGNAADQAQRERARREARIKSGLMETAQVLPKGRNFH</sequence>
<evidence type="ECO:0000259" key="17">
    <source>
        <dbReference type="Pfam" id="PF07733"/>
    </source>
</evidence>
<dbReference type="InterPro" id="IPR004013">
    <property type="entry name" value="PHP_dom"/>
</dbReference>
<feature type="domain" description="PHP" evidence="16">
    <location>
        <begin position="32"/>
        <end position="151"/>
    </location>
</feature>